<dbReference type="EMBL" id="ASPP01037902">
    <property type="protein sequence ID" value="ETO01582.1"/>
    <property type="molecule type" value="Genomic_DNA"/>
</dbReference>
<organism evidence="3 4">
    <name type="scientific">Reticulomyxa filosa</name>
    <dbReference type="NCBI Taxonomy" id="46433"/>
    <lineage>
        <taxon>Eukaryota</taxon>
        <taxon>Sar</taxon>
        <taxon>Rhizaria</taxon>
        <taxon>Retaria</taxon>
        <taxon>Foraminifera</taxon>
        <taxon>Monothalamids</taxon>
        <taxon>Reticulomyxidae</taxon>
        <taxon>Reticulomyxa</taxon>
    </lineage>
</organism>
<name>X6LKB2_RETFI</name>
<dbReference type="AlphaFoldDB" id="X6LKB2"/>
<keyword evidence="1" id="KW-0175">Coiled coil</keyword>
<gene>
    <name evidence="3" type="ORF">RFI_35858</name>
</gene>
<comment type="caution">
    <text evidence="3">The sequence shown here is derived from an EMBL/GenBank/DDBJ whole genome shotgun (WGS) entry which is preliminary data.</text>
</comment>
<evidence type="ECO:0000256" key="1">
    <source>
        <dbReference type="SAM" id="Coils"/>
    </source>
</evidence>
<accession>X6LKB2</accession>
<evidence type="ECO:0000313" key="3">
    <source>
        <dbReference type="EMBL" id="ETO01582.1"/>
    </source>
</evidence>
<evidence type="ECO:0000256" key="2">
    <source>
        <dbReference type="SAM" id="MobiDB-lite"/>
    </source>
</evidence>
<protein>
    <submittedName>
        <fullName evidence="3">Uncharacterized protein</fullName>
    </submittedName>
</protein>
<proteinExistence type="predicted"/>
<evidence type="ECO:0000313" key="4">
    <source>
        <dbReference type="Proteomes" id="UP000023152"/>
    </source>
</evidence>
<feature type="compositionally biased region" description="Acidic residues" evidence="2">
    <location>
        <begin position="86"/>
        <end position="102"/>
    </location>
</feature>
<reference evidence="3 4" key="1">
    <citation type="journal article" date="2013" name="Curr. Biol.">
        <title>The Genome of the Foraminiferan Reticulomyxa filosa.</title>
        <authorList>
            <person name="Glockner G."/>
            <person name="Hulsmann N."/>
            <person name="Schleicher M."/>
            <person name="Noegel A.A."/>
            <person name="Eichinger L."/>
            <person name="Gallinger C."/>
            <person name="Pawlowski J."/>
            <person name="Sierra R."/>
            <person name="Euteneuer U."/>
            <person name="Pillet L."/>
            <person name="Moustafa A."/>
            <person name="Platzer M."/>
            <person name="Groth M."/>
            <person name="Szafranski K."/>
            <person name="Schliwa M."/>
        </authorList>
    </citation>
    <scope>NUCLEOTIDE SEQUENCE [LARGE SCALE GENOMIC DNA]</scope>
</reference>
<feature type="coiled-coil region" evidence="1">
    <location>
        <begin position="19"/>
        <end position="46"/>
    </location>
</feature>
<sequence>MAIVIDVQVVELKYRLYLSEIIQSEVAILEEMIKDLQCKNTELATQIIAQHEYCANMEKHFNKKIEELEYKFKIRFSSQEVKEGGEIGEEEKEEEEEEEDEAFIQSNPNRVEIAHWKSRTRDASTCFRSLS</sequence>
<dbReference type="Proteomes" id="UP000023152">
    <property type="component" value="Unassembled WGS sequence"/>
</dbReference>
<keyword evidence="4" id="KW-1185">Reference proteome</keyword>
<feature type="non-terminal residue" evidence="3">
    <location>
        <position position="131"/>
    </location>
</feature>
<feature type="region of interest" description="Disordered" evidence="2">
    <location>
        <begin position="80"/>
        <end position="105"/>
    </location>
</feature>